<dbReference type="Pfam" id="PF22543">
    <property type="entry name" value="Rieske_4"/>
    <property type="match status" value="2"/>
</dbReference>
<dbReference type="GO" id="GO:0046872">
    <property type="term" value="F:metal ion binding"/>
    <property type="evidence" value="ECO:0007669"/>
    <property type="project" value="UniProtKB-KW"/>
</dbReference>
<feature type="domain" description="Rieske" evidence="5">
    <location>
        <begin position="13"/>
        <end position="132"/>
    </location>
</feature>
<evidence type="ECO:0000256" key="1">
    <source>
        <dbReference type="ARBA" id="ARBA00022714"/>
    </source>
</evidence>
<evidence type="ECO:0000256" key="2">
    <source>
        <dbReference type="ARBA" id="ARBA00022723"/>
    </source>
</evidence>
<organism evidence="6 7">
    <name type="scientific">Anabarilius grahami</name>
    <name type="common">Kanglang fish</name>
    <name type="synonym">Barilius grahami</name>
    <dbReference type="NCBI Taxonomy" id="495550"/>
    <lineage>
        <taxon>Eukaryota</taxon>
        <taxon>Metazoa</taxon>
        <taxon>Chordata</taxon>
        <taxon>Craniata</taxon>
        <taxon>Vertebrata</taxon>
        <taxon>Euteleostomi</taxon>
        <taxon>Actinopterygii</taxon>
        <taxon>Neopterygii</taxon>
        <taxon>Teleostei</taxon>
        <taxon>Ostariophysi</taxon>
        <taxon>Cypriniformes</taxon>
        <taxon>Xenocyprididae</taxon>
        <taxon>Xenocypridinae</taxon>
        <taxon>Xenocypridinae incertae sedis</taxon>
        <taxon>Anabarilius</taxon>
    </lineage>
</organism>
<sequence length="187" mass="21217">MSSDEEVVATSIPYFIGKKENIIQTRRVLKSVGGRDVLLIYHQGDFYAIDARCYHSGGPLQEGDIEVGCKKSLLIYICMPQICFNFKFSLLPIKDFDGRPCIVCPWHKYKITLAEGEGLYQAVDPSVKPLKSTWCSKGIKQRIHTVTESNGDMFLTLNDSPGTIDSDYYQTEKYRDTFLKEGPKKTK</sequence>
<dbReference type="PROSITE" id="PS51296">
    <property type="entry name" value="RIESKE"/>
    <property type="match status" value="1"/>
</dbReference>
<name>A0A3N0YSL6_ANAGA</name>
<evidence type="ECO:0000256" key="3">
    <source>
        <dbReference type="ARBA" id="ARBA00023004"/>
    </source>
</evidence>
<dbReference type="AlphaFoldDB" id="A0A3N0YSL6"/>
<evidence type="ECO:0000313" key="6">
    <source>
        <dbReference type="EMBL" id="ROL49156.1"/>
    </source>
</evidence>
<keyword evidence="1" id="KW-0001">2Fe-2S</keyword>
<accession>A0A3N0YSL6</accession>
<keyword evidence="7" id="KW-1185">Reference proteome</keyword>
<proteinExistence type="predicted"/>
<dbReference type="InterPro" id="IPR036922">
    <property type="entry name" value="Rieske_2Fe-2S_sf"/>
</dbReference>
<dbReference type="PANTHER" id="PTHR21496">
    <property type="entry name" value="FERREDOXIN-RELATED"/>
    <property type="match status" value="1"/>
</dbReference>
<dbReference type="Gene3D" id="2.102.10.10">
    <property type="entry name" value="Rieske [2Fe-2S] iron-sulphur domain"/>
    <property type="match status" value="1"/>
</dbReference>
<evidence type="ECO:0000259" key="5">
    <source>
        <dbReference type="PROSITE" id="PS51296"/>
    </source>
</evidence>
<dbReference type="InterPro" id="IPR017941">
    <property type="entry name" value="Rieske_2Fe-2S"/>
</dbReference>
<protein>
    <submittedName>
        <fullName evidence="6">Rieske domain-containing protein</fullName>
    </submittedName>
</protein>
<keyword evidence="2" id="KW-0479">Metal-binding</keyword>
<evidence type="ECO:0000256" key="4">
    <source>
        <dbReference type="ARBA" id="ARBA00023014"/>
    </source>
</evidence>
<dbReference type="CDD" id="cd03467">
    <property type="entry name" value="Rieske"/>
    <property type="match status" value="1"/>
</dbReference>
<keyword evidence="3" id="KW-0408">Iron</keyword>
<comment type="caution">
    <text evidence="6">The sequence shown here is derived from an EMBL/GenBank/DDBJ whole genome shotgun (WGS) entry which is preliminary data.</text>
</comment>
<dbReference type="SUPFAM" id="SSF50022">
    <property type="entry name" value="ISP domain"/>
    <property type="match status" value="1"/>
</dbReference>
<gene>
    <name evidence="6" type="ORF">DPX16_16771</name>
</gene>
<dbReference type="OrthoDB" id="426882at2759"/>
<keyword evidence="4" id="KW-0411">Iron-sulfur</keyword>
<dbReference type="EMBL" id="RJVU01027559">
    <property type="protein sequence ID" value="ROL49156.1"/>
    <property type="molecule type" value="Genomic_DNA"/>
</dbReference>
<dbReference type="PANTHER" id="PTHR21496:SF16">
    <property type="entry name" value="RIESKE DOMAIN-CONTAINING PROTEIN-LIKE"/>
    <property type="match status" value="1"/>
</dbReference>
<reference evidence="6 7" key="1">
    <citation type="submission" date="2018-10" db="EMBL/GenBank/DDBJ databases">
        <title>Genome assembly for a Yunnan-Guizhou Plateau 3E fish, Anabarilius grahami (Regan), and its evolutionary and genetic applications.</title>
        <authorList>
            <person name="Jiang W."/>
        </authorList>
    </citation>
    <scope>NUCLEOTIDE SEQUENCE [LARGE SCALE GENOMIC DNA]</scope>
    <source>
        <strain evidence="6">AG-KIZ</strain>
        <tissue evidence="6">Muscle</tissue>
    </source>
</reference>
<dbReference type="InterPro" id="IPR054716">
    <property type="entry name" value="Sol_Rieske_ferrdox_dom"/>
</dbReference>
<dbReference type="GO" id="GO:0051537">
    <property type="term" value="F:2 iron, 2 sulfur cluster binding"/>
    <property type="evidence" value="ECO:0007669"/>
    <property type="project" value="UniProtKB-KW"/>
</dbReference>
<evidence type="ECO:0000313" key="7">
    <source>
        <dbReference type="Proteomes" id="UP000281406"/>
    </source>
</evidence>
<dbReference type="Proteomes" id="UP000281406">
    <property type="component" value="Unassembled WGS sequence"/>
</dbReference>